<name>A0A9Q5N2Z8_SANBA</name>
<accession>A0A9Q5N2Z8</accession>
<feature type="region of interest" description="Disordered" evidence="1">
    <location>
        <begin position="1"/>
        <end position="141"/>
    </location>
</feature>
<feature type="compositionally biased region" description="Basic and acidic residues" evidence="1">
    <location>
        <begin position="94"/>
        <end position="109"/>
    </location>
</feature>
<dbReference type="Proteomes" id="UP000757232">
    <property type="component" value="Unassembled WGS sequence"/>
</dbReference>
<dbReference type="AlphaFoldDB" id="A0A9Q5N2Z8"/>
<sequence length="304" mass="34857">MSKQEPGGHSKGSTVPASDRHRQEDQTHRKRAESKRPETRSGARHVHFETLEIHGDHSGNRQAQEEPQDTHRHHEDNRRQRGEPLSGTSNSQDQKAKHSDRERSKEDAQGRTAAQHLRDSKGIAETAHDTDRPDNNETKNQYEEMLRRYLSATRHRAASGRRQIPDPMQGLAPLLTEHRSNRQLPTKANRLQYLQNKRECEVIEESFVFPRNERLSSILPKAMDRGHDSLIKLWDEVEHAKGECDLCERLLLGSVLMMLLDSLHTAVMVGYAGAEQRHKDRWVQIASRLEEKIVAIASQTGRAR</sequence>
<evidence type="ECO:0000313" key="2">
    <source>
        <dbReference type="EMBL" id="OCB87090.1"/>
    </source>
</evidence>
<protein>
    <submittedName>
        <fullName evidence="2">Uncharacterized protein</fullName>
    </submittedName>
</protein>
<feature type="compositionally biased region" description="Basic and acidic residues" evidence="1">
    <location>
        <begin position="116"/>
        <end position="141"/>
    </location>
</feature>
<proteinExistence type="predicted"/>
<organism evidence="2 3">
    <name type="scientific">Sanghuangporus baumii</name>
    <name type="common">Phellinus baumii</name>
    <dbReference type="NCBI Taxonomy" id="108892"/>
    <lineage>
        <taxon>Eukaryota</taxon>
        <taxon>Fungi</taxon>
        <taxon>Dikarya</taxon>
        <taxon>Basidiomycota</taxon>
        <taxon>Agaricomycotina</taxon>
        <taxon>Agaricomycetes</taxon>
        <taxon>Hymenochaetales</taxon>
        <taxon>Hymenochaetaceae</taxon>
        <taxon>Sanghuangporus</taxon>
    </lineage>
</organism>
<gene>
    <name evidence="2" type="ORF">A7U60_g5825</name>
</gene>
<evidence type="ECO:0000313" key="3">
    <source>
        <dbReference type="Proteomes" id="UP000757232"/>
    </source>
</evidence>
<reference evidence="2" key="1">
    <citation type="submission" date="2016-06" db="EMBL/GenBank/DDBJ databases">
        <title>Draft Genome sequence of the fungus Inonotus baumii.</title>
        <authorList>
            <person name="Zhu H."/>
            <person name="Lin W."/>
        </authorList>
    </citation>
    <scope>NUCLEOTIDE SEQUENCE</scope>
    <source>
        <strain evidence="2">821</strain>
    </source>
</reference>
<feature type="compositionally biased region" description="Basic and acidic residues" evidence="1">
    <location>
        <begin position="68"/>
        <end position="82"/>
    </location>
</feature>
<feature type="compositionally biased region" description="Basic and acidic residues" evidence="1">
    <location>
        <begin position="18"/>
        <end position="27"/>
    </location>
</feature>
<keyword evidence="3" id="KW-1185">Reference proteome</keyword>
<dbReference type="EMBL" id="LNZH02000195">
    <property type="protein sequence ID" value="OCB87090.1"/>
    <property type="molecule type" value="Genomic_DNA"/>
</dbReference>
<feature type="compositionally biased region" description="Basic and acidic residues" evidence="1">
    <location>
        <begin position="34"/>
        <end position="59"/>
    </location>
</feature>
<comment type="caution">
    <text evidence="2">The sequence shown here is derived from an EMBL/GenBank/DDBJ whole genome shotgun (WGS) entry which is preliminary data.</text>
</comment>
<evidence type="ECO:0000256" key="1">
    <source>
        <dbReference type="SAM" id="MobiDB-lite"/>
    </source>
</evidence>